<evidence type="ECO:0000313" key="9">
    <source>
        <dbReference type="EMBL" id="THU66911.1"/>
    </source>
</evidence>
<dbReference type="GO" id="GO:0051707">
    <property type="term" value="P:response to other organism"/>
    <property type="evidence" value="ECO:0007669"/>
    <property type="project" value="UniProtKB-ARBA"/>
</dbReference>
<keyword evidence="3" id="KW-0805">Transcription regulation</keyword>
<dbReference type="PANTHER" id="PTHR31429">
    <property type="entry name" value="WRKY TRANSCRIPTION FACTOR 36-RELATED"/>
    <property type="match status" value="1"/>
</dbReference>
<dbReference type="Gene3D" id="2.20.25.80">
    <property type="entry name" value="WRKY domain"/>
    <property type="match status" value="1"/>
</dbReference>
<dbReference type="AlphaFoldDB" id="A0A4S8JX93"/>
<dbReference type="GO" id="GO:0005634">
    <property type="term" value="C:nucleus"/>
    <property type="evidence" value="ECO:0007669"/>
    <property type="project" value="UniProtKB-SubCell"/>
</dbReference>
<dbReference type="Proteomes" id="UP000317650">
    <property type="component" value="Chromosome 5"/>
</dbReference>
<dbReference type="PANTHER" id="PTHR31429:SF3">
    <property type="entry name" value="WRKY TRANSCRIPTION FACTOR 40-RELATED"/>
    <property type="match status" value="1"/>
</dbReference>
<dbReference type="InterPro" id="IPR044810">
    <property type="entry name" value="WRKY_plant"/>
</dbReference>
<evidence type="ECO:0000256" key="7">
    <source>
        <dbReference type="SAM" id="MobiDB-lite"/>
    </source>
</evidence>
<dbReference type="InterPro" id="IPR003657">
    <property type="entry name" value="WRKY_dom"/>
</dbReference>
<dbReference type="EMBL" id="PYDT01000003">
    <property type="protein sequence ID" value="THU66911.1"/>
    <property type="molecule type" value="Genomic_DNA"/>
</dbReference>
<evidence type="ECO:0000256" key="3">
    <source>
        <dbReference type="ARBA" id="ARBA00023015"/>
    </source>
</evidence>
<dbReference type="Pfam" id="PF03106">
    <property type="entry name" value="WRKY"/>
    <property type="match status" value="1"/>
</dbReference>
<dbReference type="GO" id="GO:0003700">
    <property type="term" value="F:DNA-binding transcription factor activity"/>
    <property type="evidence" value="ECO:0007669"/>
    <property type="project" value="InterPro"/>
</dbReference>
<evidence type="ECO:0000256" key="4">
    <source>
        <dbReference type="ARBA" id="ARBA00023125"/>
    </source>
</evidence>
<protein>
    <recommendedName>
        <fullName evidence="8">WRKY domain-containing protein</fullName>
    </recommendedName>
</protein>
<organism evidence="9 10">
    <name type="scientific">Musa balbisiana</name>
    <name type="common">Banana</name>
    <dbReference type="NCBI Taxonomy" id="52838"/>
    <lineage>
        <taxon>Eukaryota</taxon>
        <taxon>Viridiplantae</taxon>
        <taxon>Streptophyta</taxon>
        <taxon>Embryophyta</taxon>
        <taxon>Tracheophyta</taxon>
        <taxon>Spermatophyta</taxon>
        <taxon>Magnoliopsida</taxon>
        <taxon>Liliopsida</taxon>
        <taxon>Zingiberales</taxon>
        <taxon>Musaceae</taxon>
        <taxon>Musa</taxon>
    </lineage>
</organism>
<accession>A0A4S8JX93</accession>
<dbReference type="PROSITE" id="PS50811">
    <property type="entry name" value="WRKY"/>
    <property type="match status" value="1"/>
</dbReference>
<gene>
    <name evidence="9" type="ORF">C4D60_Mb05t19170</name>
</gene>
<dbReference type="InterPro" id="IPR036576">
    <property type="entry name" value="WRKY_dom_sf"/>
</dbReference>
<evidence type="ECO:0000256" key="6">
    <source>
        <dbReference type="ARBA" id="ARBA00023242"/>
    </source>
</evidence>
<feature type="domain" description="WRKY" evidence="8">
    <location>
        <begin position="128"/>
        <end position="191"/>
    </location>
</feature>
<feature type="region of interest" description="Disordered" evidence="7">
    <location>
        <begin position="16"/>
        <end position="46"/>
    </location>
</feature>
<feature type="region of interest" description="Disordered" evidence="7">
    <location>
        <begin position="83"/>
        <end position="113"/>
    </location>
</feature>
<comment type="similarity">
    <text evidence="2">Belongs to the WRKY group II-a family.</text>
</comment>
<sequence length="259" mass="28433">MDSRWATLPVSLDLGVGLLPSPGQASRERGSVLVEGSSSRKEEARLASTEFGDLEAKLNRISEENKRLSEMVSNMLTDCVALSGGVPASPKRKRIETNTPGDDPPCKRVRADPTPNASKAYVRIDPKNTSLVVKDGYQWRKYGQKVTRDNPFPRAYFRCSFAPSCPVKKKVQRSAEDGSILVATYEGEHNHKHLAQDEVYVGGIPCRPLQQGFGNQESPGFHRILVDRMASSLTKDPSFTAAIAAAISERLVQQKPVPN</sequence>
<keyword evidence="4" id="KW-0238">DNA-binding</keyword>
<dbReference type="SMART" id="SM00774">
    <property type="entry name" value="WRKY"/>
    <property type="match status" value="1"/>
</dbReference>
<name>A0A4S8JX93_MUSBA</name>
<dbReference type="FunFam" id="2.20.25.80:FF:000008">
    <property type="entry name" value="WRKY transcription factor 40"/>
    <property type="match status" value="1"/>
</dbReference>
<dbReference type="STRING" id="52838.A0A4S8JX93"/>
<dbReference type="SUPFAM" id="SSF118290">
    <property type="entry name" value="WRKY DNA-binding domain"/>
    <property type="match status" value="1"/>
</dbReference>
<reference evidence="9 10" key="1">
    <citation type="journal article" date="2019" name="Nat. Plants">
        <title>Genome sequencing of Musa balbisiana reveals subgenome evolution and function divergence in polyploid bananas.</title>
        <authorList>
            <person name="Yao X."/>
        </authorList>
    </citation>
    <scope>NUCLEOTIDE SEQUENCE [LARGE SCALE GENOMIC DNA]</scope>
    <source>
        <strain evidence="10">cv. DH-PKW</strain>
        <tissue evidence="9">Leaves</tissue>
    </source>
</reference>
<comment type="subcellular location">
    <subcellularLocation>
        <location evidence="1">Nucleus</location>
    </subcellularLocation>
</comment>
<proteinExistence type="inferred from homology"/>
<keyword evidence="6" id="KW-0539">Nucleus</keyword>
<evidence type="ECO:0000256" key="2">
    <source>
        <dbReference type="ARBA" id="ARBA00008189"/>
    </source>
</evidence>
<evidence type="ECO:0000256" key="5">
    <source>
        <dbReference type="ARBA" id="ARBA00023163"/>
    </source>
</evidence>
<comment type="caution">
    <text evidence="9">The sequence shown here is derived from an EMBL/GenBank/DDBJ whole genome shotgun (WGS) entry which is preliminary data.</text>
</comment>
<keyword evidence="5" id="KW-0804">Transcription</keyword>
<evidence type="ECO:0000259" key="8">
    <source>
        <dbReference type="PROSITE" id="PS50811"/>
    </source>
</evidence>
<dbReference type="GO" id="GO:0043565">
    <property type="term" value="F:sequence-specific DNA binding"/>
    <property type="evidence" value="ECO:0007669"/>
    <property type="project" value="InterPro"/>
</dbReference>
<evidence type="ECO:0000256" key="1">
    <source>
        <dbReference type="ARBA" id="ARBA00004123"/>
    </source>
</evidence>
<evidence type="ECO:0000313" key="10">
    <source>
        <dbReference type="Proteomes" id="UP000317650"/>
    </source>
</evidence>
<keyword evidence="10" id="KW-1185">Reference proteome</keyword>